<feature type="repeat" description="WD" evidence="5">
    <location>
        <begin position="823"/>
        <end position="845"/>
    </location>
</feature>
<dbReference type="Proteomes" id="UP001160148">
    <property type="component" value="Unassembled WGS sequence"/>
</dbReference>
<keyword evidence="6" id="KW-0175">Coiled coil</keyword>
<dbReference type="GO" id="GO:0045504">
    <property type="term" value="F:dynein heavy chain binding"/>
    <property type="evidence" value="ECO:0007669"/>
    <property type="project" value="TreeGrafter"/>
</dbReference>
<feature type="compositionally biased region" description="Polar residues" evidence="7">
    <location>
        <begin position="1502"/>
        <end position="1512"/>
    </location>
</feature>
<feature type="region of interest" description="Disordered" evidence="7">
    <location>
        <begin position="1479"/>
        <end position="1549"/>
    </location>
</feature>
<keyword evidence="2" id="KW-0963">Cytoplasm</keyword>
<evidence type="ECO:0000256" key="6">
    <source>
        <dbReference type="SAM" id="Coils"/>
    </source>
</evidence>
<dbReference type="PANTHER" id="PTHR12442">
    <property type="entry name" value="DYNEIN INTERMEDIATE CHAIN"/>
    <property type="match status" value="1"/>
</dbReference>
<dbReference type="GO" id="GO:0036159">
    <property type="term" value="P:inner dynein arm assembly"/>
    <property type="evidence" value="ECO:0007669"/>
    <property type="project" value="TreeGrafter"/>
</dbReference>
<comment type="caution">
    <text evidence="8">The sequence shown here is derived from an EMBL/GenBank/DDBJ whole genome shotgun (WGS) entry which is preliminary data.</text>
</comment>
<feature type="compositionally biased region" description="Basic and acidic residues" evidence="7">
    <location>
        <begin position="665"/>
        <end position="677"/>
    </location>
</feature>
<feature type="compositionally biased region" description="Acidic residues" evidence="7">
    <location>
        <begin position="1530"/>
        <end position="1549"/>
    </location>
</feature>
<dbReference type="PANTHER" id="PTHR12442:SF5">
    <property type="entry name" value="DYNEIN AXONEMAL INTERMEDIATE CHAIN 3"/>
    <property type="match status" value="1"/>
</dbReference>
<feature type="region of interest" description="Disordered" evidence="7">
    <location>
        <begin position="1"/>
        <end position="27"/>
    </location>
</feature>
<dbReference type="InterPro" id="IPR019775">
    <property type="entry name" value="WD40_repeat_CS"/>
</dbReference>
<evidence type="ECO:0000313" key="8">
    <source>
        <dbReference type="EMBL" id="CAI6356173.1"/>
    </source>
</evidence>
<sequence length="1549" mass="181692">MSSKKKTNTLSKVNNEHSTEQGNSIDLNNFDNDPAEILKDDLKIVFIPKTLHEHFECVIGKHVFIDKPWTKISRKKIIDNLQSQNMDSCFWTFQKEIEGITNDYVLVGYKPFSSTDEEFLICTTDKAKQCIEETQIQNLGGELKKKVERSMCRVPGPWDSKSSDKDIEEIKSVQTREKITYKWKLPAGRLEAEAEFEDSNSKSIKNEYVKLEPRPKEIFKSSDALTMESSVQAVRKMINTEMQTIPRIKYNKCIQSVAVEEEMFQLQPLNTSEKALDDFLNKHVPNLVNQLHYNELYDLYRDDYKLLKNENENEIEQTSKVIKLLPRYQNEASKKRYVSCLAWHPTIVGIFAVSYTINSNELYKTVGLETSDEEITKSTVKDEKYGISYSDEDIDTDSPSNRPETKLLDENYKEKIISLLNKEFVQRMRIIQLTEDEKINQQYSHDINRQLRNSLIYVSHEQTSIYKDVPLVNLDNRALVDENIIIKEAQSELMSIDALPSIDQQYQLHLNNEFSIDENEYEVQNKEMYDTKKSANITNTTDKNEGENGMDVIDHHDSDTESFYNIWGDDEEWLHDNKLRNTVRNIHRQFNKQYDREAREEKLFRLLKSQSKYTEKKNKIDDMEKERMKLTKDMFEAGDMYQKLKYQLEYKTKKRRRSSSKHKSLKNDEVPKIKRESSTVMDDQNNSVIIWSVSDNIYPKLRLESSEEVRCVEFNPRHGNTVVGGLTNGQICIWDIEGKLEMPGSNDLNMSEKEKKHHEHLWAHMKWSLDIKFETRIKSAALSAILESHLSTVTAIQWIHPMNKITQLGKFISVQEGEFSDQFFSASMDGTIKLWDLNSKPMPRIIKKSTTNTGFEHPEKLNNYKSPFSVYNNRLKPLYTIIIKEPEKAIHSPITALSFEIPLMQYNYTSDQPLRIGKRQFEYVPAKSNDPNRILVVGSIMGQIGVVTWHGYDTYQQGRNTEECKNIWWGQVHDGPINYIKRNVFYPDIHLVCGGHVVSIWSLNYKGGPVWWKRFNDLTNSVLWSNTHPAEFRVSFNTDGVLQFWNFMKHTHQPYYTTDIFLSDGLITTLSAPYSPIHFIGTERLIFTEGMHGVMNYKKNELISFSDSTGAIMIITTDVPVMEPNTIEEVGRVFEKEVIWRKELDAWNSKYKEEFRSMRENDVGSQDYREINSHVPNSVYSDDPQPTFSQEQTKRKIWDETFNWCFNRKGPQTRLGKMRDKYLQREKRHMIEAMMKKKNVDQKQLEEYFKGVEENKYNKDDITNMKFEADESYRDIVNKILATDNTEELMLNVDSKSNESVDMKKTVETIQQLLVTDIAVEKEKLSNFIKNNPYKADQEDWAQVIEFAEKNVREILNDPTLLKSPALRMTRRELAKKYINEGYKIKEWKTRKDEHAYDRYEMRNNKIDILRTMYGKSYNPHWDKGLRPQTMRDALRMRLTEAADDNDERLYESYFEGKSGGDNSCYSDYLSLMGSRPMSSYPEDYSGVSERELSINDDDESTNATEFDGSSRNNDREKIRDPYSQRAYNEYDEYQDLETLDEHDQEDDE</sequence>
<feature type="compositionally biased region" description="Basic and acidic residues" evidence="7">
    <location>
        <begin position="1513"/>
        <end position="1523"/>
    </location>
</feature>
<name>A0AAV0WKC3_9HEMI</name>
<dbReference type="Gene3D" id="2.130.10.10">
    <property type="entry name" value="YVTN repeat-like/Quinoprotein amine dehydrogenase"/>
    <property type="match status" value="2"/>
</dbReference>
<evidence type="ECO:0000256" key="1">
    <source>
        <dbReference type="ARBA" id="ARBA00004496"/>
    </source>
</evidence>
<keyword evidence="9" id="KW-1185">Reference proteome</keyword>
<feature type="coiled-coil region" evidence="6">
    <location>
        <begin position="606"/>
        <end position="633"/>
    </location>
</feature>
<keyword evidence="3 5" id="KW-0853">WD repeat</keyword>
<dbReference type="InterPro" id="IPR001680">
    <property type="entry name" value="WD40_rpt"/>
</dbReference>
<organism evidence="8 9">
    <name type="scientific">Macrosiphum euphorbiae</name>
    <name type="common">potato aphid</name>
    <dbReference type="NCBI Taxonomy" id="13131"/>
    <lineage>
        <taxon>Eukaryota</taxon>
        <taxon>Metazoa</taxon>
        <taxon>Ecdysozoa</taxon>
        <taxon>Arthropoda</taxon>
        <taxon>Hexapoda</taxon>
        <taxon>Insecta</taxon>
        <taxon>Pterygota</taxon>
        <taxon>Neoptera</taxon>
        <taxon>Paraneoptera</taxon>
        <taxon>Hemiptera</taxon>
        <taxon>Sternorrhyncha</taxon>
        <taxon>Aphidomorpha</taxon>
        <taxon>Aphidoidea</taxon>
        <taxon>Aphididae</taxon>
        <taxon>Macrosiphini</taxon>
        <taxon>Macrosiphum</taxon>
    </lineage>
</organism>
<dbReference type="InterPro" id="IPR036322">
    <property type="entry name" value="WD40_repeat_dom_sf"/>
</dbReference>
<keyword evidence="4" id="KW-0677">Repeat</keyword>
<evidence type="ECO:0000256" key="7">
    <source>
        <dbReference type="SAM" id="MobiDB-lite"/>
    </source>
</evidence>
<dbReference type="GO" id="GO:0060294">
    <property type="term" value="P:cilium movement involved in cell motility"/>
    <property type="evidence" value="ECO:0007669"/>
    <property type="project" value="TreeGrafter"/>
</dbReference>
<dbReference type="PROSITE" id="PS50082">
    <property type="entry name" value="WD_REPEATS_2"/>
    <property type="match status" value="1"/>
</dbReference>
<comment type="subcellular location">
    <subcellularLocation>
        <location evidence="1">Cytoplasm</location>
    </subcellularLocation>
</comment>
<reference evidence="8 9" key="1">
    <citation type="submission" date="2023-01" db="EMBL/GenBank/DDBJ databases">
        <authorList>
            <person name="Whitehead M."/>
        </authorList>
    </citation>
    <scope>NUCLEOTIDE SEQUENCE [LARGE SCALE GENOMIC DNA]</scope>
</reference>
<evidence type="ECO:0000256" key="5">
    <source>
        <dbReference type="PROSITE-ProRule" id="PRU00221"/>
    </source>
</evidence>
<dbReference type="InterPro" id="IPR050687">
    <property type="entry name" value="Dynein_IC"/>
</dbReference>
<evidence type="ECO:0000256" key="2">
    <source>
        <dbReference type="ARBA" id="ARBA00022490"/>
    </source>
</evidence>
<dbReference type="SUPFAM" id="SSF50978">
    <property type="entry name" value="WD40 repeat-like"/>
    <property type="match status" value="1"/>
</dbReference>
<feature type="compositionally biased region" description="Basic residues" evidence="7">
    <location>
        <begin position="652"/>
        <end position="664"/>
    </location>
</feature>
<protein>
    <recommendedName>
        <fullName evidence="10">WD repeat-containing protein 63</fullName>
    </recommendedName>
</protein>
<dbReference type="GO" id="GO:0036156">
    <property type="term" value="C:inner dynein arm"/>
    <property type="evidence" value="ECO:0007669"/>
    <property type="project" value="TreeGrafter"/>
</dbReference>
<accession>A0AAV0WKC3</accession>
<feature type="region of interest" description="Disordered" evidence="7">
    <location>
        <begin position="651"/>
        <end position="679"/>
    </location>
</feature>
<dbReference type="GO" id="GO:0045503">
    <property type="term" value="F:dynein light chain binding"/>
    <property type="evidence" value="ECO:0007669"/>
    <property type="project" value="TreeGrafter"/>
</dbReference>
<dbReference type="InterPro" id="IPR015943">
    <property type="entry name" value="WD40/YVTN_repeat-like_dom_sf"/>
</dbReference>
<dbReference type="PROSITE" id="PS00678">
    <property type="entry name" value="WD_REPEATS_1"/>
    <property type="match status" value="1"/>
</dbReference>
<evidence type="ECO:0000256" key="3">
    <source>
        <dbReference type="ARBA" id="ARBA00022574"/>
    </source>
</evidence>
<evidence type="ECO:0008006" key="10">
    <source>
        <dbReference type="Google" id="ProtNLM"/>
    </source>
</evidence>
<dbReference type="SMART" id="SM00320">
    <property type="entry name" value="WD40"/>
    <property type="match status" value="2"/>
</dbReference>
<dbReference type="EMBL" id="CARXXK010000002">
    <property type="protein sequence ID" value="CAI6356173.1"/>
    <property type="molecule type" value="Genomic_DNA"/>
</dbReference>
<proteinExistence type="predicted"/>
<evidence type="ECO:0000313" key="9">
    <source>
        <dbReference type="Proteomes" id="UP001160148"/>
    </source>
</evidence>
<gene>
    <name evidence="8" type="ORF">MEUPH1_LOCUS11932</name>
</gene>
<dbReference type="Pfam" id="PF00400">
    <property type="entry name" value="WD40"/>
    <property type="match status" value="1"/>
</dbReference>
<evidence type="ECO:0000256" key="4">
    <source>
        <dbReference type="ARBA" id="ARBA00022737"/>
    </source>
</evidence>